<dbReference type="GO" id="GO:0016887">
    <property type="term" value="F:ATP hydrolysis activity"/>
    <property type="evidence" value="ECO:0007669"/>
    <property type="project" value="InterPro"/>
</dbReference>
<evidence type="ECO:0000256" key="5">
    <source>
        <dbReference type="ARBA" id="ARBA00022723"/>
    </source>
</evidence>
<dbReference type="EC" id="7.2.2.-" evidence="13"/>
<dbReference type="GO" id="GO:0046872">
    <property type="term" value="F:metal ion binding"/>
    <property type="evidence" value="ECO:0007669"/>
    <property type="project" value="UniProtKB-UniRule"/>
</dbReference>
<dbReference type="InterPro" id="IPR023299">
    <property type="entry name" value="ATPase_P-typ_cyto_dom_N"/>
</dbReference>
<feature type="region of interest" description="Disordered" evidence="14">
    <location>
        <begin position="1362"/>
        <end position="1382"/>
    </location>
</feature>
<keyword evidence="5 13" id="KW-0479">Metal-binding</keyword>
<dbReference type="Gene3D" id="3.40.50.1000">
    <property type="entry name" value="HAD superfamily/HAD-like"/>
    <property type="match status" value="3"/>
</dbReference>
<comment type="subcellular location">
    <subcellularLocation>
        <location evidence="1 13">Membrane</location>
        <topology evidence="1 13">Multi-pass membrane protein</topology>
    </subcellularLocation>
</comment>
<keyword evidence="8 13" id="KW-0460">Magnesium</keyword>
<dbReference type="SUPFAM" id="SSF81665">
    <property type="entry name" value="Calcium ATPase, transmembrane domain M"/>
    <property type="match status" value="1"/>
</dbReference>
<dbReference type="PROSITE" id="PS00154">
    <property type="entry name" value="ATPASE_E1_E2"/>
    <property type="match status" value="1"/>
</dbReference>
<evidence type="ECO:0000256" key="9">
    <source>
        <dbReference type="ARBA" id="ARBA00022967"/>
    </source>
</evidence>
<dbReference type="EMBL" id="SUNJ01014243">
    <property type="protein sequence ID" value="TPP56645.1"/>
    <property type="molecule type" value="Genomic_DNA"/>
</dbReference>
<keyword evidence="7 13" id="KW-0067">ATP-binding</keyword>
<evidence type="ECO:0000259" key="15">
    <source>
        <dbReference type="Pfam" id="PF00122"/>
    </source>
</evidence>
<dbReference type="Proteomes" id="UP000316759">
    <property type="component" value="Unassembled WGS sequence"/>
</dbReference>
<reference evidence="17 18" key="1">
    <citation type="submission" date="2019-04" db="EMBL/GenBank/DDBJ databases">
        <title>Annotation for the trematode Fasciola gigantica.</title>
        <authorList>
            <person name="Choi Y.-J."/>
        </authorList>
    </citation>
    <scope>NUCLEOTIDE SEQUENCE [LARGE SCALE GENOMIC DNA]</scope>
    <source>
        <strain evidence="17">Uganda_cow_1</strain>
    </source>
</reference>
<evidence type="ECO:0000256" key="7">
    <source>
        <dbReference type="ARBA" id="ARBA00022840"/>
    </source>
</evidence>
<gene>
    <name evidence="17" type="ORF">FGIG_02718</name>
</gene>
<dbReference type="InterPro" id="IPR023214">
    <property type="entry name" value="HAD_sf"/>
</dbReference>
<organism evidence="17 18">
    <name type="scientific">Fasciola gigantica</name>
    <name type="common">Giant liver fluke</name>
    <dbReference type="NCBI Taxonomy" id="46835"/>
    <lineage>
        <taxon>Eukaryota</taxon>
        <taxon>Metazoa</taxon>
        <taxon>Spiralia</taxon>
        <taxon>Lophotrochozoa</taxon>
        <taxon>Platyhelminthes</taxon>
        <taxon>Trematoda</taxon>
        <taxon>Digenea</taxon>
        <taxon>Plagiorchiida</taxon>
        <taxon>Echinostomata</taxon>
        <taxon>Echinostomatoidea</taxon>
        <taxon>Fasciolidae</taxon>
        <taxon>Fasciola</taxon>
    </lineage>
</organism>
<dbReference type="InterPro" id="IPR018303">
    <property type="entry name" value="ATPase_P-typ_P_site"/>
</dbReference>
<dbReference type="InterPro" id="IPR047819">
    <property type="entry name" value="P5A-ATPase_N"/>
</dbReference>
<dbReference type="PANTHER" id="PTHR45630:SF8">
    <property type="entry name" value="CATION-TRANSPORTING ATPASE"/>
    <property type="match status" value="1"/>
</dbReference>
<dbReference type="GO" id="GO:0005524">
    <property type="term" value="F:ATP binding"/>
    <property type="evidence" value="ECO:0007669"/>
    <property type="project" value="UniProtKB-UniRule"/>
</dbReference>
<comment type="caution">
    <text evidence="13">Lacks conserved residue(s) required for the propagation of feature annotation.</text>
</comment>
<evidence type="ECO:0000313" key="18">
    <source>
        <dbReference type="Proteomes" id="UP000316759"/>
    </source>
</evidence>
<evidence type="ECO:0000256" key="12">
    <source>
        <dbReference type="ARBA" id="ARBA00049360"/>
    </source>
</evidence>
<dbReference type="GO" id="GO:0140358">
    <property type="term" value="F:P-type transmembrane transporter activity"/>
    <property type="evidence" value="ECO:0007669"/>
    <property type="project" value="InterPro"/>
</dbReference>
<dbReference type="SUPFAM" id="SSF81653">
    <property type="entry name" value="Calcium ATPase, transduction domain A"/>
    <property type="match status" value="1"/>
</dbReference>
<dbReference type="Pfam" id="PF12409">
    <property type="entry name" value="P5-ATPase"/>
    <property type="match status" value="1"/>
</dbReference>
<keyword evidence="9 13" id="KW-1278">Translocase</keyword>
<comment type="catalytic activity">
    <reaction evidence="12 13">
        <text>ATP + H2O = ADP + phosphate + H(+)</text>
        <dbReference type="Rhea" id="RHEA:13065"/>
        <dbReference type="ChEBI" id="CHEBI:15377"/>
        <dbReference type="ChEBI" id="CHEBI:15378"/>
        <dbReference type="ChEBI" id="CHEBI:30616"/>
        <dbReference type="ChEBI" id="CHEBI:43474"/>
        <dbReference type="ChEBI" id="CHEBI:456216"/>
    </reaction>
</comment>
<feature type="transmembrane region" description="Helical" evidence="13">
    <location>
        <begin position="1200"/>
        <end position="1222"/>
    </location>
</feature>
<comment type="similarity">
    <text evidence="2 13">Belongs to the cation transport ATPase (P-type) (TC 3.A.3) family. Type V subfamily.</text>
</comment>
<dbReference type="Gene3D" id="3.40.1110.10">
    <property type="entry name" value="Calcium-transporting ATPase, cytoplasmic domain N"/>
    <property type="match status" value="1"/>
</dbReference>
<evidence type="ECO:0000256" key="2">
    <source>
        <dbReference type="ARBA" id="ARBA00006000"/>
    </source>
</evidence>
<evidence type="ECO:0000256" key="11">
    <source>
        <dbReference type="ARBA" id="ARBA00023136"/>
    </source>
</evidence>
<evidence type="ECO:0000256" key="1">
    <source>
        <dbReference type="ARBA" id="ARBA00004141"/>
    </source>
</evidence>
<keyword evidence="18" id="KW-1185">Reference proteome</keyword>
<dbReference type="Pfam" id="PF13246">
    <property type="entry name" value="Cation_ATPase"/>
    <property type="match status" value="1"/>
</dbReference>
<accession>A0A504Y918</accession>
<protein>
    <recommendedName>
        <fullName evidence="13">Cation-transporting ATPase</fullName>
        <ecNumber evidence="13">7.2.2.-</ecNumber>
    </recommendedName>
</protein>
<evidence type="ECO:0000256" key="6">
    <source>
        <dbReference type="ARBA" id="ARBA00022741"/>
    </source>
</evidence>
<feature type="transmembrane region" description="Helical" evidence="13">
    <location>
        <begin position="1270"/>
        <end position="1291"/>
    </location>
</feature>
<proteinExistence type="inferred from homology"/>
<dbReference type="NCBIfam" id="TIGR01494">
    <property type="entry name" value="ATPase_P-type"/>
    <property type="match status" value="1"/>
</dbReference>
<comment type="caution">
    <text evidence="17">The sequence shown here is derived from an EMBL/GenBank/DDBJ whole genome shotgun (WGS) entry which is preliminary data.</text>
</comment>
<feature type="transmembrane region" description="Helical" evidence="13">
    <location>
        <begin position="330"/>
        <end position="353"/>
    </location>
</feature>
<feature type="transmembrane region" description="Helical" evidence="13">
    <location>
        <begin position="1234"/>
        <end position="1258"/>
    </location>
</feature>
<dbReference type="InterPro" id="IPR006544">
    <property type="entry name" value="P-type_TPase_V"/>
</dbReference>
<evidence type="ECO:0000256" key="3">
    <source>
        <dbReference type="ARBA" id="ARBA00022553"/>
    </source>
</evidence>
<feature type="transmembrane region" description="Helical" evidence="13">
    <location>
        <begin position="1153"/>
        <end position="1180"/>
    </location>
</feature>
<keyword evidence="11 13" id="KW-0472">Membrane</keyword>
<dbReference type="GO" id="GO:0015203">
    <property type="term" value="F:polyamine transmembrane transporter activity"/>
    <property type="evidence" value="ECO:0007669"/>
    <property type="project" value="TreeGrafter"/>
</dbReference>
<evidence type="ECO:0000256" key="10">
    <source>
        <dbReference type="ARBA" id="ARBA00022989"/>
    </source>
</evidence>
<dbReference type="GO" id="GO:0006874">
    <property type="term" value="P:intracellular calcium ion homeostasis"/>
    <property type="evidence" value="ECO:0007669"/>
    <property type="project" value="TreeGrafter"/>
</dbReference>
<feature type="domain" description="P5B-type ATPase N-terminal" evidence="16">
    <location>
        <begin position="33"/>
        <end position="143"/>
    </location>
</feature>
<keyword evidence="6 13" id="KW-0547">Nucleotide-binding</keyword>
<dbReference type="InterPro" id="IPR059000">
    <property type="entry name" value="ATPase_P-type_domA"/>
</dbReference>
<feature type="compositionally biased region" description="Basic residues" evidence="14">
    <location>
        <begin position="1497"/>
        <end position="1507"/>
    </location>
</feature>
<dbReference type="PRINTS" id="PR00119">
    <property type="entry name" value="CATATPASE"/>
</dbReference>
<evidence type="ECO:0000259" key="16">
    <source>
        <dbReference type="Pfam" id="PF12409"/>
    </source>
</evidence>
<evidence type="ECO:0000256" key="14">
    <source>
        <dbReference type="SAM" id="MobiDB-lite"/>
    </source>
</evidence>
<dbReference type="GO" id="GO:0019829">
    <property type="term" value="F:ATPase-coupled monoatomic cation transmembrane transporter activity"/>
    <property type="evidence" value="ECO:0007669"/>
    <property type="project" value="UniProtKB-UniRule"/>
</dbReference>
<keyword evidence="10 13" id="KW-1133">Transmembrane helix</keyword>
<keyword evidence="3" id="KW-0597">Phosphoprotein</keyword>
<dbReference type="InterPro" id="IPR001757">
    <property type="entry name" value="P_typ_ATPase"/>
</dbReference>
<dbReference type="Gene3D" id="2.70.150.10">
    <property type="entry name" value="Calcium-transporting ATPase, cytoplasmic transduction domain A"/>
    <property type="match status" value="1"/>
</dbReference>
<dbReference type="SUPFAM" id="SSF56784">
    <property type="entry name" value="HAD-like"/>
    <property type="match status" value="1"/>
</dbReference>
<dbReference type="STRING" id="46835.A0A504Y918"/>
<dbReference type="InterPro" id="IPR023298">
    <property type="entry name" value="ATPase_P-typ_TM_dom_sf"/>
</dbReference>
<dbReference type="FunFam" id="3.40.1110.10:FF:000026">
    <property type="entry name" value="Cation-transporting ATPase"/>
    <property type="match status" value="1"/>
</dbReference>
<evidence type="ECO:0000313" key="17">
    <source>
        <dbReference type="EMBL" id="TPP56645.1"/>
    </source>
</evidence>
<dbReference type="Gene3D" id="1.20.1110.10">
    <property type="entry name" value="Calcium-transporting ATPase, transmembrane domain"/>
    <property type="match status" value="1"/>
</dbReference>
<dbReference type="GO" id="GO:0016020">
    <property type="term" value="C:membrane"/>
    <property type="evidence" value="ECO:0007669"/>
    <property type="project" value="UniProtKB-SubCell"/>
</dbReference>
<feature type="region of interest" description="Disordered" evidence="14">
    <location>
        <begin position="1478"/>
        <end position="1530"/>
    </location>
</feature>
<dbReference type="FunFam" id="3.40.50.1000:FF:000068">
    <property type="entry name" value="Cation-transporting ATPase"/>
    <property type="match status" value="1"/>
</dbReference>
<dbReference type="InterPro" id="IPR008250">
    <property type="entry name" value="ATPase_P-typ_transduc_dom_A_sf"/>
</dbReference>
<evidence type="ECO:0000256" key="13">
    <source>
        <dbReference type="RuleBase" id="RU362082"/>
    </source>
</evidence>
<evidence type="ECO:0000256" key="8">
    <source>
        <dbReference type="ARBA" id="ARBA00022842"/>
    </source>
</evidence>
<feature type="region of interest" description="Disordered" evidence="14">
    <location>
        <begin position="894"/>
        <end position="920"/>
    </location>
</feature>
<dbReference type="Pfam" id="PF00122">
    <property type="entry name" value="E1-E2_ATPase"/>
    <property type="match status" value="1"/>
</dbReference>
<dbReference type="OrthoDB" id="48943at2759"/>
<name>A0A504Y918_FASGI</name>
<dbReference type="PANTHER" id="PTHR45630">
    <property type="entry name" value="CATION-TRANSPORTING ATPASE-RELATED"/>
    <property type="match status" value="1"/>
</dbReference>
<feature type="domain" description="P-type ATPase A" evidence="15">
    <location>
        <begin position="278"/>
        <end position="323"/>
    </location>
</feature>
<feature type="region of interest" description="Disordered" evidence="14">
    <location>
        <begin position="377"/>
        <end position="396"/>
    </location>
</feature>
<feature type="transmembrane region" description="Helical" evidence="13">
    <location>
        <begin position="228"/>
        <end position="248"/>
    </location>
</feature>
<dbReference type="SUPFAM" id="SSF81660">
    <property type="entry name" value="Metal cation-transporting ATPase, ATP-binding domain N"/>
    <property type="match status" value="1"/>
</dbReference>
<sequence>MGREVEDNGRSSRLGALSKGKILEGDGTPVDAVAYSTCYPRMTFTFIGYFLTLGILWLVFHWFPHWKLKCTYKRSSFSEAQMILIKVRSLVVTLQPFQDSCGKYFTQKVVKPSYGVRLQSDDKSEEDMHSAYFMYKKLKYVWSQSSEHFELLRTFFVFCSPWDEQTYSELFPARPLPEEVVHQRRALYGPNVIGVHLTPIINMLVNECLNPFYCFQAFSCALWFSDEYYMYASCIVLISAISIITQIYEMRKNQRALKKTVCGSSPVLVCREVNGFTEFSEVDSTELVPGDIFEIPRNGCVMHCDAILLSGNCILNESTLTGKIVHPSGYCYLIFLFVLTKIHIFLSFLALVLQHFKLFPNLKFLLRSRCFSKAECSPVTKDSTTPNERRSEEAPSVRLDCSTPCLFLDGRQQYNSDFVNMHNEKHRSGSSVKSIVLRSLDLITVCVPPALPMAMTVGVVFAQRRLRSKHIYCINPSLINVCGVINLTCFDKTGTLTEDGLDLWGVVPMLNGRFVDPHFDPSEFDRGPLLESMATCHSLTLIEGVLSGDPLDLKMFQSTKWEFIEETEDHCKFDMAVPAIVRPCTQNSSDNFDLVTKHEVEKLPYEVGILRQFPFTSSLQRMSVIARVLDSSHFSVYTKGAPEMIESLCRRDTVPSNFHSVLLEYTREGYRVLALAWRPLKISYTRMLKIQRERVEQDLLFLGLLVMENRLKPESASVIQVLRNANVRPVMVTGDNMLTAVSVARDCEMIDELDRIVIVSAKPPPEPLTTPDISPTDLTAAAAGGDVSWANHRPPVSPDMDLTTNPPPDMASGVCSGQPTAYSAIFGDHQTAPLVEFHYAEDLHRPVTEVTATNVTAARNLRREMSRENRRFRPPKERTTFTTFYEAVPVEQPEADRSPGTIGVGERSSHSLFDSLPPKSRSKAITSATAHRINIRMIDRPDFHLAISGKTWAIIKEHYPWLIPKLVVKGTVFARFSPDQKTQLVEALQSVGYFVAMCGDGANDCGALKAAHAGVSLSEAEASVASPFTSKQQNIGCVPTLIREGRCALVTSFGTLKFITGYSLVQSISVISLFYTLVYRLLPSLCRSFLHCVCAPHSHHRMNDLLVDVQLHVYGKLLLSVCRVNGFLRFYHTVFGYTKPYPHLSIKPPRMRLLSTITLLSLCCQIAAHLATQVTAFVLVRVQPWYISLFTLSENYELSNYESTVLFTVASYQYLILVVVFSKGAPYRRSMVTNYFFIVNVAVCLVCTLCITASNFGIRNTWFSLVLIPSPMYVLMLHLMVLANFLFCYLIESLVEGVAFRQQLVHIRRALFPRRVQRKDYERIREEIDRLAGSWPPLIRSASVQALPKELFQDIDVAPPASKSSVRQRKRNMSGMSTETEDEELFPAGHLTETVVFCAPLAGSAAHSQQPTPLSHVHKVVGHGEVINRSSTTLRRRSHSFDVSELEAWKQHRPPITESMLEENEDLVNNQTGPCKFLDMPDSMFRRPDETTNLPRMHVREKRKRHQSTGPQSEPIYAKTVNRAPGDKLE</sequence>
<feature type="transmembrane region" description="Helical" evidence="13">
    <location>
        <begin position="44"/>
        <end position="63"/>
    </location>
</feature>
<evidence type="ECO:0000256" key="4">
    <source>
        <dbReference type="ARBA" id="ARBA00022692"/>
    </source>
</evidence>
<dbReference type="InterPro" id="IPR036412">
    <property type="entry name" value="HAD-like_sf"/>
</dbReference>
<keyword evidence="4 13" id="KW-0812">Transmembrane</keyword>